<reference evidence="1" key="1">
    <citation type="journal article" date="2013" name="BMC Genomics">
        <title>Unscrambling butterfly oogenesis.</title>
        <authorList>
            <person name="Carter J.M."/>
            <person name="Baker S.C."/>
            <person name="Pink R."/>
            <person name="Carter D.R."/>
            <person name="Collins A."/>
            <person name="Tomlin J."/>
            <person name="Gibbs M."/>
            <person name="Breuker C.J."/>
        </authorList>
    </citation>
    <scope>NUCLEOTIDE SEQUENCE</scope>
    <source>
        <tissue evidence="1">Ovary</tissue>
    </source>
</reference>
<reference evidence="1" key="2">
    <citation type="submission" date="2013-05" db="EMBL/GenBank/DDBJ databases">
        <authorList>
            <person name="Carter J.-M."/>
            <person name="Baker S.C."/>
            <person name="Pink R."/>
            <person name="Carter D.R.F."/>
            <person name="Collins A."/>
            <person name="Tomlin J."/>
            <person name="Gibbs M."/>
            <person name="Breuker C.J."/>
        </authorList>
    </citation>
    <scope>NUCLEOTIDE SEQUENCE</scope>
    <source>
        <tissue evidence="1">Ovary</tissue>
    </source>
</reference>
<evidence type="ECO:0000313" key="1">
    <source>
        <dbReference type="EMBL" id="JAA92411.1"/>
    </source>
</evidence>
<sequence>MAPTYRTVYCLYNFVIVYNYKDRSSEFKIHKTLILQKQSTLNLNYTHSTSKVSFKTEIHIIVIGNSISNLVRYHLVVLNGNKLKAHFQTSVSRTIM</sequence>
<organism evidence="1">
    <name type="scientific">Pararge aegeria</name>
    <name type="common">speckled wood butterfly</name>
    <dbReference type="NCBI Taxonomy" id="116150"/>
    <lineage>
        <taxon>Eukaryota</taxon>
        <taxon>Metazoa</taxon>
        <taxon>Ecdysozoa</taxon>
        <taxon>Arthropoda</taxon>
        <taxon>Hexapoda</taxon>
        <taxon>Insecta</taxon>
        <taxon>Pterygota</taxon>
        <taxon>Neoptera</taxon>
        <taxon>Endopterygota</taxon>
        <taxon>Lepidoptera</taxon>
        <taxon>Glossata</taxon>
        <taxon>Ditrysia</taxon>
        <taxon>Papilionoidea</taxon>
        <taxon>Nymphalidae</taxon>
        <taxon>Satyrinae</taxon>
        <taxon>Satyrini</taxon>
        <taxon>Parargina</taxon>
        <taxon>Pararge</taxon>
    </lineage>
</organism>
<dbReference type="EMBL" id="GAIX01000149">
    <property type="protein sequence ID" value="JAA92411.1"/>
    <property type="molecule type" value="Transcribed_RNA"/>
</dbReference>
<name>S4PIM4_9NEOP</name>
<proteinExistence type="predicted"/>
<accession>S4PIM4</accession>
<dbReference type="AlphaFoldDB" id="S4PIM4"/>
<protein>
    <submittedName>
        <fullName evidence="1">Uncharacterized protein</fullName>
    </submittedName>
</protein>